<dbReference type="EMBL" id="JACNJN010000218">
    <property type="protein sequence ID" value="MBC8336992.1"/>
    <property type="molecule type" value="Genomic_DNA"/>
</dbReference>
<dbReference type="GO" id="GO:0005886">
    <property type="term" value="C:plasma membrane"/>
    <property type="evidence" value="ECO:0007669"/>
    <property type="project" value="UniProtKB-SubCell"/>
</dbReference>
<feature type="transmembrane region" description="Helical" evidence="7">
    <location>
        <begin position="21"/>
        <end position="43"/>
    </location>
</feature>
<dbReference type="PANTHER" id="PTHR30572:SF4">
    <property type="entry name" value="ABC TRANSPORTER PERMEASE YTRF"/>
    <property type="match status" value="1"/>
</dbReference>
<feature type="transmembrane region" description="Helical" evidence="7">
    <location>
        <begin position="281"/>
        <end position="305"/>
    </location>
</feature>
<dbReference type="InterPro" id="IPR050250">
    <property type="entry name" value="Macrolide_Exporter_MacB"/>
</dbReference>
<reference evidence="10 11" key="1">
    <citation type="submission" date="2020-08" db="EMBL/GenBank/DDBJ databases">
        <title>Bridging the membrane lipid divide: bacteria of the FCB group superphylum have the potential to synthesize archaeal ether lipids.</title>
        <authorList>
            <person name="Villanueva L."/>
            <person name="Von Meijenfeldt F.A.B."/>
            <person name="Westbye A.B."/>
            <person name="Yadav S."/>
            <person name="Hopmans E.C."/>
            <person name="Dutilh B.E."/>
            <person name="Sinninghe Damste J.S."/>
        </authorList>
    </citation>
    <scope>NUCLEOTIDE SEQUENCE [LARGE SCALE GENOMIC DNA]</scope>
    <source>
        <strain evidence="10">NIOZ-UU36</strain>
    </source>
</reference>
<evidence type="ECO:0000256" key="7">
    <source>
        <dbReference type="SAM" id="Phobius"/>
    </source>
</evidence>
<protein>
    <submittedName>
        <fullName evidence="10">ABC transporter permease</fullName>
    </submittedName>
</protein>
<dbReference type="InterPro" id="IPR003838">
    <property type="entry name" value="ABC3_permease_C"/>
</dbReference>
<keyword evidence="3 7" id="KW-0812">Transmembrane</keyword>
<dbReference type="Pfam" id="PF02687">
    <property type="entry name" value="FtsX"/>
    <property type="match status" value="1"/>
</dbReference>
<dbReference type="Pfam" id="PF12704">
    <property type="entry name" value="MacB_PCD"/>
    <property type="match status" value="1"/>
</dbReference>
<organism evidence="10 11">
    <name type="scientific">Candidatus Desulfolinea nitratireducens</name>
    <dbReference type="NCBI Taxonomy" id="2841698"/>
    <lineage>
        <taxon>Bacteria</taxon>
        <taxon>Bacillati</taxon>
        <taxon>Chloroflexota</taxon>
        <taxon>Anaerolineae</taxon>
        <taxon>Anaerolineales</taxon>
        <taxon>Anaerolineales incertae sedis</taxon>
        <taxon>Candidatus Desulfolinea</taxon>
    </lineage>
</organism>
<gene>
    <name evidence="10" type="ORF">H8E29_17185</name>
</gene>
<sequence length="409" mass="43289">MNIWRAVIEALESLNGNKMRSGLTMLGIVIGVGAVIAMLALGAGAQDTILGSLSGIGTNLLFVFSGGEDESIRNPEPLTMGDVDALDDSFFAPSIQAVAPVLQGNAEVSHGGEVSTVTLTGITPAYFPVRNYTVIEGEEITEEHILGRASVILLGVEVADTLFGRRFGLIGETVRVEGQPFRVIGILEERGGGMMGSQDNEVLVPFSTAQARILRRSPADRVDVIFVQAVDADSVLEAEEEISQIISQRHRNAIGENDFTIFSQQDMVDTASSITGILTTFIGGIAAISLLVGGIGIMNIMLVSVTERTREIGLRKALGARKRDILIQFLTESSLLSLVGGIIGIFLGWAIGAIVGLISANSGTDFDPIVSLGAVLLATIFSTVIGLFFGIYPANRAANLVPVEALRYE</sequence>
<proteinExistence type="inferred from homology"/>
<comment type="similarity">
    <text evidence="6">Belongs to the ABC-4 integral membrane protein family.</text>
</comment>
<evidence type="ECO:0000313" key="10">
    <source>
        <dbReference type="EMBL" id="MBC8336992.1"/>
    </source>
</evidence>
<keyword evidence="4 7" id="KW-1133">Transmembrane helix</keyword>
<evidence type="ECO:0000256" key="1">
    <source>
        <dbReference type="ARBA" id="ARBA00004651"/>
    </source>
</evidence>
<keyword evidence="5 7" id="KW-0472">Membrane</keyword>
<evidence type="ECO:0000313" key="11">
    <source>
        <dbReference type="Proteomes" id="UP000614469"/>
    </source>
</evidence>
<comment type="subcellular location">
    <subcellularLocation>
        <location evidence="1">Cell membrane</location>
        <topology evidence="1">Multi-pass membrane protein</topology>
    </subcellularLocation>
</comment>
<feature type="transmembrane region" description="Helical" evidence="7">
    <location>
        <begin position="370"/>
        <end position="392"/>
    </location>
</feature>
<dbReference type="GO" id="GO:0022857">
    <property type="term" value="F:transmembrane transporter activity"/>
    <property type="evidence" value="ECO:0007669"/>
    <property type="project" value="TreeGrafter"/>
</dbReference>
<dbReference type="InterPro" id="IPR025857">
    <property type="entry name" value="MacB_PCD"/>
</dbReference>
<evidence type="ECO:0000259" key="8">
    <source>
        <dbReference type="Pfam" id="PF02687"/>
    </source>
</evidence>
<dbReference type="AlphaFoldDB" id="A0A8J6NN37"/>
<dbReference type="Proteomes" id="UP000614469">
    <property type="component" value="Unassembled WGS sequence"/>
</dbReference>
<evidence type="ECO:0000256" key="2">
    <source>
        <dbReference type="ARBA" id="ARBA00022475"/>
    </source>
</evidence>
<evidence type="ECO:0000256" key="4">
    <source>
        <dbReference type="ARBA" id="ARBA00022989"/>
    </source>
</evidence>
<evidence type="ECO:0000256" key="3">
    <source>
        <dbReference type="ARBA" id="ARBA00022692"/>
    </source>
</evidence>
<accession>A0A8J6NN37</accession>
<comment type="caution">
    <text evidence="10">The sequence shown here is derived from an EMBL/GenBank/DDBJ whole genome shotgun (WGS) entry which is preliminary data.</text>
</comment>
<feature type="domain" description="MacB-like periplasmic core" evidence="9">
    <location>
        <begin position="21"/>
        <end position="244"/>
    </location>
</feature>
<name>A0A8J6NN37_9CHLR</name>
<feature type="transmembrane region" description="Helical" evidence="7">
    <location>
        <begin position="325"/>
        <end position="358"/>
    </location>
</feature>
<evidence type="ECO:0000259" key="9">
    <source>
        <dbReference type="Pfam" id="PF12704"/>
    </source>
</evidence>
<feature type="domain" description="ABC3 transporter permease C-terminal" evidence="8">
    <location>
        <begin position="285"/>
        <end position="400"/>
    </location>
</feature>
<evidence type="ECO:0000256" key="5">
    <source>
        <dbReference type="ARBA" id="ARBA00023136"/>
    </source>
</evidence>
<dbReference type="PANTHER" id="PTHR30572">
    <property type="entry name" value="MEMBRANE COMPONENT OF TRANSPORTER-RELATED"/>
    <property type="match status" value="1"/>
</dbReference>
<keyword evidence="2" id="KW-1003">Cell membrane</keyword>
<evidence type="ECO:0000256" key="6">
    <source>
        <dbReference type="ARBA" id="ARBA00038076"/>
    </source>
</evidence>